<keyword evidence="10" id="KW-0443">Lipid metabolism</keyword>
<organism evidence="14 15">
    <name type="scientific">Desulfosporosinus metallidurans</name>
    <dbReference type="NCBI Taxonomy" id="1888891"/>
    <lineage>
        <taxon>Bacteria</taxon>
        <taxon>Bacillati</taxon>
        <taxon>Bacillota</taxon>
        <taxon>Clostridia</taxon>
        <taxon>Eubacteriales</taxon>
        <taxon>Desulfitobacteriaceae</taxon>
        <taxon>Desulfosporosinus</taxon>
    </lineage>
</organism>
<dbReference type="InterPro" id="IPR000620">
    <property type="entry name" value="EamA_dom"/>
</dbReference>
<dbReference type="AlphaFoldDB" id="A0A1Q8QSE0"/>
<keyword evidence="8" id="KW-0448">Lipopolysaccharide biosynthesis</keyword>
<evidence type="ECO:0000256" key="12">
    <source>
        <dbReference type="SAM" id="Phobius"/>
    </source>
</evidence>
<keyword evidence="6" id="KW-0441">Lipid A biosynthesis</keyword>
<evidence type="ECO:0000259" key="13">
    <source>
        <dbReference type="Pfam" id="PF00892"/>
    </source>
</evidence>
<evidence type="ECO:0000256" key="4">
    <source>
        <dbReference type="ARBA" id="ARBA00022516"/>
    </source>
</evidence>
<evidence type="ECO:0000256" key="3">
    <source>
        <dbReference type="ARBA" id="ARBA00022475"/>
    </source>
</evidence>
<keyword evidence="3" id="KW-1003">Cell membrane</keyword>
<keyword evidence="7 12" id="KW-0812">Transmembrane</keyword>
<dbReference type="SUPFAM" id="SSF103481">
    <property type="entry name" value="Multidrug resistance efflux transporter EmrE"/>
    <property type="match status" value="1"/>
</dbReference>
<keyword evidence="4" id="KW-0444">Lipid biosynthesis</keyword>
<dbReference type="InterPro" id="IPR037185">
    <property type="entry name" value="EmrE-like"/>
</dbReference>
<protein>
    <submittedName>
        <fullName evidence="14">Permease of the drug/metabolite transporter (DMT) superfamily</fullName>
    </submittedName>
</protein>
<accession>A0A1Q8QSE0</accession>
<dbReference type="PANTHER" id="PTHR30561:SF9">
    <property type="entry name" value="4-AMINO-4-DEOXY-L-ARABINOSE-PHOSPHOUNDECAPRENOL FLIPPASE SUBUNIT ARNF-RELATED"/>
    <property type="match status" value="1"/>
</dbReference>
<comment type="subcellular location">
    <subcellularLocation>
        <location evidence="1">Cell membrane</location>
        <topology evidence="1">Multi-pass membrane protein</topology>
    </subcellularLocation>
</comment>
<evidence type="ECO:0000256" key="1">
    <source>
        <dbReference type="ARBA" id="ARBA00004651"/>
    </source>
</evidence>
<dbReference type="PANTHER" id="PTHR30561">
    <property type="entry name" value="SMR FAMILY PROTON-DEPENDENT DRUG EFFLUX TRANSPORTER SUGE"/>
    <property type="match status" value="1"/>
</dbReference>
<evidence type="ECO:0000256" key="7">
    <source>
        <dbReference type="ARBA" id="ARBA00022692"/>
    </source>
</evidence>
<evidence type="ECO:0000256" key="8">
    <source>
        <dbReference type="ARBA" id="ARBA00022985"/>
    </source>
</evidence>
<comment type="caution">
    <text evidence="14">The sequence shown here is derived from an EMBL/GenBank/DDBJ whole genome shotgun (WGS) entry which is preliminary data.</text>
</comment>
<dbReference type="Proteomes" id="UP000186102">
    <property type="component" value="Unassembled WGS sequence"/>
</dbReference>
<dbReference type="Pfam" id="PF00892">
    <property type="entry name" value="EamA"/>
    <property type="match status" value="1"/>
</dbReference>
<comment type="similarity">
    <text evidence="2">Belongs to the EamA transporter family.</text>
</comment>
<evidence type="ECO:0000256" key="6">
    <source>
        <dbReference type="ARBA" id="ARBA00022556"/>
    </source>
</evidence>
<evidence type="ECO:0000256" key="5">
    <source>
        <dbReference type="ARBA" id="ARBA00022519"/>
    </source>
</evidence>
<evidence type="ECO:0000256" key="11">
    <source>
        <dbReference type="ARBA" id="ARBA00023136"/>
    </source>
</evidence>
<keyword evidence="15" id="KW-1185">Reference proteome</keyword>
<dbReference type="OrthoDB" id="9156836at2"/>
<keyword evidence="11 12" id="KW-0472">Membrane</keyword>
<dbReference type="EMBL" id="MLBF01000026">
    <property type="protein sequence ID" value="OLN30222.1"/>
    <property type="molecule type" value="Genomic_DNA"/>
</dbReference>
<feature type="transmembrane region" description="Helical" evidence="12">
    <location>
        <begin position="99"/>
        <end position="116"/>
    </location>
</feature>
<keyword evidence="9 12" id="KW-1133">Transmembrane helix</keyword>
<evidence type="ECO:0000256" key="2">
    <source>
        <dbReference type="ARBA" id="ARBA00007362"/>
    </source>
</evidence>
<feature type="transmembrane region" description="Helical" evidence="12">
    <location>
        <begin position="39"/>
        <end position="61"/>
    </location>
</feature>
<dbReference type="GO" id="GO:0005886">
    <property type="term" value="C:plasma membrane"/>
    <property type="evidence" value="ECO:0007669"/>
    <property type="project" value="UniProtKB-SubCell"/>
</dbReference>
<name>A0A1Q8QSE0_9FIRM</name>
<evidence type="ECO:0000313" key="15">
    <source>
        <dbReference type="Proteomes" id="UP000186102"/>
    </source>
</evidence>
<keyword evidence="5" id="KW-0997">Cell inner membrane</keyword>
<dbReference type="GO" id="GO:0009103">
    <property type="term" value="P:lipopolysaccharide biosynthetic process"/>
    <property type="evidence" value="ECO:0007669"/>
    <property type="project" value="UniProtKB-KW"/>
</dbReference>
<proteinExistence type="inferred from homology"/>
<dbReference type="Gene3D" id="1.10.3730.20">
    <property type="match status" value="1"/>
</dbReference>
<evidence type="ECO:0000256" key="9">
    <source>
        <dbReference type="ARBA" id="ARBA00022989"/>
    </source>
</evidence>
<dbReference type="STRING" id="1888891.DSOL_3165"/>
<reference evidence="14 15" key="1">
    <citation type="submission" date="2016-09" db="EMBL/GenBank/DDBJ databases">
        <title>Complete genome of Desulfosporosinus sp. OL.</title>
        <authorList>
            <person name="Mardanov A."/>
            <person name="Beletsky A."/>
            <person name="Panova A."/>
            <person name="Karnachuk O."/>
            <person name="Ravin N."/>
        </authorList>
    </citation>
    <scope>NUCLEOTIDE SEQUENCE [LARGE SCALE GENOMIC DNA]</scope>
    <source>
        <strain evidence="14 15">OL</strain>
    </source>
</reference>
<dbReference type="GO" id="GO:0022857">
    <property type="term" value="F:transmembrane transporter activity"/>
    <property type="evidence" value="ECO:0007669"/>
    <property type="project" value="InterPro"/>
</dbReference>
<feature type="domain" description="EamA" evidence="13">
    <location>
        <begin position="48"/>
        <end position="116"/>
    </location>
</feature>
<dbReference type="InterPro" id="IPR000390">
    <property type="entry name" value="Small_drug/metabolite_transptr"/>
</dbReference>
<evidence type="ECO:0000256" key="10">
    <source>
        <dbReference type="ARBA" id="ARBA00023098"/>
    </source>
</evidence>
<evidence type="ECO:0000313" key="14">
    <source>
        <dbReference type="EMBL" id="OLN30222.1"/>
    </source>
</evidence>
<gene>
    <name evidence="14" type="ORF">DSOL_3165</name>
</gene>
<sequence>MLALTLISVLLGAVGQIFVKIGAQRLELDFSSVHLLQSLIAIVKNGPVMLGMVMYGLSFVLWVKVLSKVELSYAYPLVSLGYIVIMFFSYFYFKEEISLYRAIGVSFIVIGVVFVARS</sequence>
<dbReference type="RefSeq" id="WP_075365695.1">
    <property type="nucleotide sequence ID" value="NZ_MLBF01000026.1"/>
</dbReference>
<feature type="transmembrane region" description="Helical" evidence="12">
    <location>
        <begin position="73"/>
        <end position="93"/>
    </location>
</feature>